<feature type="transmembrane region" description="Helical" evidence="1">
    <location>
        <begin position="15"/>
        <end position="39"/>
    </location>
</feature>
<accession>A0ABT2MAQ6</accession>
<sequence length="42" mass="4429">MRTSTKTAIAFARDMVIFGGLVTAIGLVGLLMSVLVGLVRHL</sequence>
<name>A0ABT2MAQ6_9MYCO</name>
<keyword evidence="1" id="KW-1133">Transmembrane helix</keyword>
<dbReference type="RefSeq" id="WP_260992542.1">
    <property type="nucleotide sequence ID" value="NZ_JAODWD010000002.1"/>
</dbReference>
<evidence type="ECO:0000313" key="3">
    <source>
        <dbReference type="Proteomes" id="UP001206639"/>
    </source>
</evidence>
<gene>
    <name evidence="2" type="ORF">N4S67_08685</name>
</gene>
<comment type="caution">
    <text evidence="2">The sequence shown here is derived from an EMBL/GenBank/DDBJ whole genome shotgun (WGS) entry which is preliminary data.</text>
</comment>
<proteinExistence type="predicted"/>
<keyword evidence="1" id="KW-0472">Membrane</keyword>
<keyword evidence="1" id="KW-0812">Transmembrane</keyword>
<dbReference type="Proteomes" id="UP001206639">
    <property type="component" value="Unassembled WGS sequence"/>
</dbReference>
<protein>
    <submittedName>
        <fullName evidence="2">Uncharacterized protein</fullName>
    </submittedName>
</protein>
<organism evidence="2 3">
    <name type="scientific">Mycobacterium deserti</name>
    <dbReference type="NCBI Taxonomy" id="2978347"/>
    <lineage>
        <taxon>Bacteria</taxon>
        <taxon>Bacillati</taxon>
        <taxon>Actinomycetota</taxon>
        <taxon>Actinomycetes</taxon>
        <taxon>Mycobacteriales</taxon>
        <taxon>Mycobacteriaceae</taxon>
        <taxon>Mycobacterium</taxon>
    </lineage>
</organism>
<evidence type="ECO:0000313" key="2">
    <source>
        <dbReference type="EMBL" id="MCT7658495.1"/>
    </source>
</evidence>
<keyword evidence="3" id="KW-1185">Reference proteome</keyword>
<dbReference type="EMBL" id="JAODWD010000002">
    <property type="protein sequence ID" value="MCT7658495.1"/>
    <property type="molecule type" value="Genomic_DNA"/>
</dbReference>
<evidence type="ECO:0000256" key="1">
    <source>
        <dbReference type="SAM" id="Phobius"/>
    </source>
</evidence>
<reference evidence="3" key="1">
    <citation type="submission" date="2023-07" db="EMBL/GenBank/DDBJ databases">
        <authorList>
            <person name="Deng Y."/>
            <person name="Zhang Y.-Q."/>
        </authorList>
    </citation>
    <scope>NUCLEOTIDE SEQUENCE [LARGE SCALE GENOMIC DNA]</scope>
    <source>
        <strain evidence="3">CPCC 205710</strain>
    </source>
</reference>